<keyword evidence="1" id="KW-0812">Transmembrane</keyword>
<keyword evidence="1" id="KW-1133">Transmembrane helix</keyword>
<evidence type="ECO:0000313" key="2">
    <source>
        <dbReference type="EMBL" id="OGG90343.1"/>
    </source>
</evidence>
<reference evidence="2 3" key="1">
    <citation type="journal article" date="2016" name="Nat. Commun.">
        <title>Thousands of microbial genomes shed light on interconnected biogeochemical processes in an aquifer system.</title>
        <authorList>
            <person name="Anantharaman K."/>
            <person name="Brown C.T."/>
            <person name="Hug L.A."/>
            <person name="Sharon I."/>
            <person name="Castelle C.J."/>
            <person name="Probst A.J."/>
            <person name="Thomas B.C."/>
            <person name="Singh A."/>
            <person name="Wilkins M.J."/>
            <person name="Karaoz U."/>
            <person name="Brodie E.L."/>
            <person name="Williams K.H."/>
            <person name="Hubbard S.S."/>
            <person name="Banfield J.F."/>
        </authorList>
    </citation>
    <scope>NUCLEOTIDE SEQUENCE [LARGE SCALE GENOMIC DNA]</scope>
</reference>
<evidence type="ECO:0000256" key="1">
    <source>
        <dbReference type="SAM" id="Phobius"/>
    </source>
</evidence>
<evidence type="ECO:0000313" key="3">
    <source>
        <dbReference type="Proteomes" id="UP000177998"/>
    </source>
</evidence>
<dbReference type="AlphaFoldDB" id="A0A1F6FWV4"/>
<dbReference type="Proteomes" id="UP000177998">
    <property type="component" value="Unassembled WGS sequence"/>
</dbReference>
<feature type="transmembrane region" description="Helical" evidence="1">
    <location>
        <begin position="29"/>
        <end position="57"/>
    </location>
</feature>
<comment type="caution">
    <text evidence="2">The sequence shown here is derived from an EMBL/GenBank/DDBJ whole genome shotgun (WGS) entry which is preliminary data.</text>
</comment>
<name>A0A1F6FWV4_9BACT</name>
<sequence length="147" mass="16646">MHFLGDVQLIKRCNNLSLQIFFLYDTLDAFWAAFSFGAVVISVVVNIAVFLSLGFVFGRYHASAFSAPDHAGKSKGMDVRSFVLGSAEHLLHFPEFFFGYHWLVLAPEPVARSFWKFKHAVVERITEHHIGRTVGHGFSANAFVLWR</sequence>
<organism evidence="2 3">
    <name type="scientific">Candidatus Kuenenbacteria bacterium RIFCSPLOWO2_02_FULL_42_16</name>
    <dbReference type="NCBI Taxonomy" id="1798564"/>
    <lineage>
        <taxon>Bacteria</taxon>
        <taxon>Candidatus Kueneniibacteriota</taxon>
    </lineage>
</organism>
<protein>
    <submittedName>
        <fullName evidence="2">Uncharacterized protein</fullName>
    </submittedName>
</protein>
<dbReference type="EMBL" id="MFMZ01000050">
    <property type="protein sequence ID" value="OGG90343.1"/>
    <property type="molecule type" value="Genomic_DNA"/>
</dbReference>
<gene>
    <name evidence="2" type="ORF">A3H55_00765</name>
</gene>
<accession>A0A1F6FWV4</accession>
<proteinExistence type="predicted"/>
<keyword evidence="1" id="KW-0472">Membrane</keyword>